<comment type="caution">
    <text evidence="3">The sequence shown here is derived from an EMBL/GenBank/DDBJ whole genome shotgun (WGS) entry which is preliminary data.</text>
</comment>
<gene>
    <name evidence="3" type="ORF">CDD82_1576</name>
</gene>
<feature type="signal peptide" evidence="2">
    <location>
        <begin position="1"/>
        <end position="16"/>
    </location>
</feature>
<keyword evidence="2" id="KW-0732">Signal</keyword>
<feature type="region of interest" description="Disordered" evidence="1">
    <location>
        <begin position="18"/>
        <end position="95"/>
    </location>
</feature>
<evidence type="ECO:0000313" key="4">
    <source>
        <dbReference type="Proteomes" id="UP000224854"/>
    </source>
</evidence>
<dbReference type="OrthoDB" id="4925734at2759"/>
<organism evidence="3 4">
    <name type="scientific">Ophiocordyceps australis</name>
    <dbReference type="NCBI Taxonomy" id="1399860"/>
    <lineage>
        <taxon>Eukaryota</taxon>
        <taxon>Fungi</taxon>
        <taxon>Dikarya</taxon>
        <taxon>Ascomycota</taxon>
        <taxon>Pezizomycotina</taxon>
        <taxon>Sordariomycetes</taxon>
        <taxon>Hypocreomycetidae</taxon>
        <taxon>Hypocreales</taxon>
        <taxon>Ophiocordycipitaceae</taxon>
        <taxon>Ophiocordyceps</taxon>
    </lineage>
</organism>
<evidence type="ECO:0000256" key="2">
    <source>
        <dbReference type="SAM" id="SignalP"/>
    </source>
</evidence>
<protein>
    <submittedName>
        <fullName evidence="3">Uncharacterized protein</fullName>
    </submittedName>
</protein>
<accession>A0A2C5YGT2</accession>
<sequence>MKLQVAFLALVGLSTQSSLSPRAGYKETPPGNQLGDAVRGGLGTLQGNIPYKPGTHAKGPSKNQIGGLPYLNRPRPQKDAGQAGTPGNPLGPRKKAGRIYTRCEANAASCIEGNVRRLSKLSNGVAEAEFGRLTNIYGLPISDKPNPSASGGAIKQSLTDLRARFRGFRLPGSKGTGKQWLNKLAKGSASITGNGVVMVSVLTSYVVDVHEVLKSDESVLEKAAVATSIVPFVGCTLRHLANNEKDLTKTLSTALCYAGDVFLAGGMWPLKLLADVFASAFDYDENMDIDHLRKQREQGWTQRYKELIGYLSSEEYRNKLKERYALEISSHLYVLSEASAMLYVGEVVADEATDSPQDAQQAEAKVEDSWIETQQEVCAAVLDTERRFDNDVPEQTAKWIEDEYYAYYTRWRRGFFTNRERAWAKEKAYMRGRPLFSAPTEATIKQRENDFWDKVYNVDDELRKEKRNNFNKQDVVNFAKDAVKQIPRDHGLCNGPPLKMGAPPPREAPAYEDLIDKIMAEEIPHIRLFRDEYFRGEMDEMLAPLGECVNLHRDFNDEVSSYSITKSTENMLDYDCYDDIHQTYEDSMETFGAVAGLNDAVSSFRCEIIEPVA</sequence>
<evidence type="ECO:0000313" key="3">
    <source>
        <dbReference type="EMBL" id="PHH66101.1"/>
    </source>
</evidence>
<dbReference type="AlphaFoldDB" id="A0A2C5YGT2"/>
<reference evidence="3 4" key="1">
    <citation type="submission" date="2017-06" db="EMBL/GenBank/DDBJ databases">
        <title>Ant-infecting Ophiocordyceps genomes reveal a high diversity of potential behavioral manipulation genes and a possible major role for enterotoxins.</title>
        <authorList>
            <person name="De Bekker C."/>
            <person name="Evans H.C."/>
            <person name="Brachmann A."/>
            <person name="Hughes D.P."/>
        </authorList>
    </citation>
    <scope>NUCLEOTIDE SEQUENCE [LARGE SCALE GENOMIC DNA]</scope>
    <source>
        <strain evidence="3 4">1348a</strain>
    </source>
</reference>
<dbReference type="Proteomes" id="UP000224854">
    <property type="component" value="Unassembled WGS sequence"/>
</dbReference>
<feature type="chain" id="PRO_5013401549" evidence="2">
    <location>
        <begin position="17"/>
        <end position="613"/>
    </location>
</feature>
<name>A0A2C5YGT2_9HYPO</name>
<evidence type="ECO:0000256" key="1">
    <source>
        <dbReference type="SAM" id="MobiDB-lite"/>
    </source>
</evidence>
<keyword evidence="4" id="KW-1185">Reference proteome</keyword>
<proteinExistence type="predicted"/>
<dbReference type="EMBL" id="NJEU01001487">
    <property type="protein sequence ID" value="PHH66101.1"/>
    <property type="molecule type" value="Genomic_DNA"/>
</dbReference>